<dbReference type="EMBL" id="KX349310">
    <property type="protein sequence ID" value="AOO15849.1"/>
    <property type="molecule type" value="Genomic_DNA"/>
</dbReference>
<feature type="transmembrane region" description="Helical" evidence="1">
    <location>
        <begin position="7"/>
        <end position="28"/>
    </location>
</feature>
<keyword evidence="1" id="KW-1133">Transmembrane helix</keyword>
<keyword evidence="1" id="KW-0812">Transmembrane</keyword>
<keyword evidence="1" id="KW-0472">Membrane</keyword>
<evidence type="ECO:0008006" key="4">
    <source>
        <dbReference type="Google" id="ProtNLM"/>
    </source>
</evidence>
<sequence>MQKVINVLAVLSFVGTAGIVGGGAAVYLNKDSIVENIKSQVAAAAGEAIAGALPGMMDSAMPELPGATGGAIPALPSTTGGAIPFGM</sequence>
<evidence type="ECO:0000256" key="1">
    <source>
        <dbReference type="SAM" id="Phobius"/>
    </source>
</evidence>
<evidence type="ECO:0000313" key="2">
    <source>
        <dbReference type="EMBL" id="AOO15849.1"/>
    </source>
</evidence>
<accession>A0A1D7SQK0</accession>
<protein>
    <recommendedName>
        <fullName evidence="4">Plasmid stability protein</fullName>
    </recommendedName>
</protein>
<gene>
    <name evidence="2" type="ORF">RW010310_148</name>
</gene>
<evidence type="ECO:0000313" key="3">
    <source>
        <dbReference type="Proteomes" id="UP000226226"/>
    </source>
</evidence>
<keyword evidence="3" id="KW-1185">Reference proteome</keyword>
<dbReference type="Proteomes" id="UP000226226">
    <property type="component" value="Segment"/>
</dbReference>
<reference evidence="2 3" key="1">
    <citation type="journal article" date="2016" name="Environ. Microbiol.">
        <title>Genomic diversification of marine cyanophages into stable ecotypes.</title>
        <authorList>
            <person name="Marston M.F."/>
            <person name="Martiny J.B."/>
        </authorList>
    </citation>
    <scope>NUCLEOTIDE SEQUENCE [LARGE SCALE GENOMIC DNA]</scope>
    <source>
        <strain evidence="2">RW_01_0310</strain>
    </source>
</reference>
<organism evidence="2 3">
    <name type="scientific">Cyanophage S-RIM12 isolate RW_01_0310</name>
    <dbReference type="NCBI Taxonomy" id="2790347"/>
    <lineage>
        <taxon>Viruses</taxon>
        <taxon>Duplodnaviria</taxon>
        <taxon>Heunggongvirae</taxon>
        <taxon>Uroviricota</taxon>
        <taxon>Caudoviricetes</taxon>
        <taxon>Pantevenvirales</taxon>
        <taxon>Kyanoviridae</taxon>
        <taxon>Brizovirus</taxon>
        <taxon>Brizovirus rhodeisland01</taxon>
    </lineage>
</organism>
<name>A0A1D7SQK0_9CAUD</name>
<proteinExistence type="predicted"/>